<dbReference type="SUPFAM" id="SSF52821">
    <property type="entry name" value="Rhodanese/Cell cycle control phosphatase"/>
    <property type="match status" value="1"/>
</dbReference>
<gene>
    <name evidence="2" type="ORF">FGL95_02960</name>
</gene>
<dbReference type="InterPro" id="IPR036873">
    <property type="entry name" value="Rhodanese-like_dom_sf"/>
</dbReference>
<protein>
    <recommendedName>
        <fullName evidence="1">Rhodanese domain-containing protein</fullName>
    </recommendedName>
</protein>
<accession>A0A848K5H6</accession>
<name>A0A848K5H6_9NOCA</name>
<dbReference type="Pfam" id="PF00581">
    <property type="entry name" value="Rhodanese"/>
    <property type="match status" value="1"/>
</dbReference>
<reference evidence="2 3" key="1">
    <citation type="submission" date="2019-05" db="EMBL/GenBank/DDBJ databases">
        <authorList>
            <person name="Lee S.D."/>
        </authorList>
    </citation>
    <scope>NUCLEOTIDE SEQUENCE [LARGE SCALE GENOMIC DNA]</scope>
    <source>
        <strain evidence="2 3">YC2-7</strain>
    </source>
</reference>
<dbReference type="AlphaFoldDB" id="A0A848K5H6"/>
<dbReference type="CDD" id="cd00158">
    <property type="entry name" value="RHOD"/>
    <property type="match status" value="1"/>
</dbReference>
<dbReference type="PANTHER" id="PTHR43031:SF1">
    <property type="entry name" value="PYRIDINE NUCLEOTIDE-DISULPHIDE OXIDOREDUCTASE"/>
    <property type="match status" value="1"/>
</dbReference>
<dbReference type="InterPro" id="IPR050229">
    <property type="entry name" value="GlpE_sulfurtransferase"/>
</dbReference>
<dbReference type="Gene3D" id="3.40.250.10">
    <property type="entry name" value="Rhodanese-like domain"/>
    <property type="match status" value="1"/>
</dbReference>
<dbReference type="RefSeq" id="WP_169584675.1">
    <property type="nucleotide sequence ID" value="NZ_VCQU01000001.1"/>
</dbReference>
<organism evidence="2 3">
    <name type="scientific">Antrihabitans stalactiti</name>
    <dbReference type="NCBI Taxonomy" id="2584121"/>
    <lineage>
        <taxon>Bacteria</taxon>
        <taxon>Bacillati</taxon>
        <taxon>Actinomycetota</taxon>
        <taxon>Actinomycetes</taxon>
        <taxon>Mycobacteriales</taxon>
        <taxon>Nocardiaceae</taxon>
        <taxon>Antrihabitans</taxon>
    </lineage>
</organism>
<dbReference type="PROSITE" id="PS50206">
    <property type="entry name" value="RHODANESE_3"/>
    <property type="match status" value="1"/>
</dbReference>
<feature type="domain" description="Rhodanese" evidence="1">
    <location>
        <begin position="203"/>
        <end position="290"/>
    </location>
</feature>
<reference evidence="2 3" key="2">
    <citation type="submission" date="2020-06" db="EMBL/GenBank/DDBJ databases">
        <title>Antribacter stalactiti gen. nov., sp. nov., a new member of the family Nacardiaceae isolated from a cave.</title>
        <authorList>
            <person name="Kim I.S."/>
        </authorList>
    </citation>
    <scope>NUCLEOTIDE SEQUENCE [LARGE SCALE GENOMIC DNA]</scope>
    <source>
        <strain evidence="2 3">YC2-7</strain>
    </source>
</reference>
<evidence type="ECO:0000313" key="3">
    <source>
        <dbReference type="Proteomes" id="UP000535543"/>
    </source>
</evidence>
<proteinExistence type="predicted"/>
<dbReference type="InterPro" id="IPR001763">
    <property type="entry name" value="Rhodanese-like_dom"/>
</dbReference>
<keyword evidence="3" id="KW-1185">Reference proteome</keyword>
<comment type="caution">
    <text evidence="2">The sequence shown here is derived from an EMBL/GenBank/DDBJ whole genome shotgun (WGS) entry which is preliminary data.</text>
</comment>
<dbReference type="PANTHER" id="PTHR43031">
    <property type="entry name" value="FAD-DEPENDENT OXIDOREDUCTASE"/>
    <property type="match status" value="1"/>
</dbReference>
<dbReference type="EMBL" id="VCQU01000001">
    <property type="protein sequence ID" value="NMN93993.1"/>
    <property type="molecule type" value="Genomic_DNA"/>
</dbReference>
<evidence type="ECO:0000313" key="2">
    <source>
        <dbReference type="EMBL" id="NMN93993.1"/>
    </source>
</evidence>
<dbReference type="SMART" id="SM00450">
    <property type="entry name" value="RHOD"/>
    <property type="match status" value="1"/>
</dbReference>
<evidence type="ECO:0000259" key="1">
    <source>
        <dbReference type="PROSITE" id="PS50206"/>
    </source>
</evidence>
<sequence length="292" mass="31564">MKPLRLTVSVPASLGAPLENATGVFHRFIQRGLVEGFILDVADYRHVPNGPGLMLIGQDLDYGITPSNFYVTIKRRGADDAATQFRDGVRILLGAVEQINEDGALPTEFDLSSVTVTVADRKLGTPEEIQSALLTELEPVAVDVFGEGTALTAVDSTDPRELPRIALAAANTDGILAKLGGNQAARQSPWDISARELERLRNTGAEFALIDVREPGEYETVNIGGTLIPLDELDTRISELDPTSHVVAHCRAGYRGAQAVEKLRDAGFSNAWNVNGGLMAWIDYVDPSLPRY</sequence>
<dbReference type="Proteomes" id="UP000535543">
    <property type="component" value="Unassembled WGS sequence"/>
</dbReference>